<dbReference type="PROSITE" id="PS00626">
    <property type="entry name" value="RCC1_2"/>
    <property type="match status" value="5"/>
</dbReference>
<dbReference type="InterPro" id="IPR017441">
    <property type="entry name" value="Protein_kinase_ATP_BS"/>
</dbReference>
<proteinExistence type="predicted"/>
<dbReference type="InterPro" id="IPR009091">
    <property type="entry name" value="RCC1/BLIP-II"/>
</dbReference>
<reference evidence="5" key="1">
    <citation type="submission" date="2022-10" db="EMBL/GenBank/DDBJ databases">
        <authorList>
            <person name="Chen Y."/>
            <person name="Dougan E. K."/>
            <person name="Chan C."/>
            <person name="Rhodes N."/>
            <person name="Thang M."/>
        </authorList>
    </citation>
    <scope>NUCLEOTIDE SEQUENCE</scope>
</reference>
<keyword evidence="6" id="KW-0418">Kinase</keyword>
<dbReference type="PANTHER" id="PTHR45622">
    <property type="entry name" value="UBIQUITIN-PROTEIN LIGASE E3A-RELATED"/>
    <property type="match status" value="1"/>
</dbReference>
<dbReference type="InterPro" id="IPR000719">
    <property type="entry name" value="Prot_kinase_dom"/>
</dbReference>
<evidence type="ECO:0000256" key="2">
    <source>
        <dbReference type="PROSITE-ProRule" id="PRU00235"/>
    </source>
</evidence>
<dbReference type="OrthoDB" id="4062651at2759"/>
<dbReference type="Proteomes" id="UP001152797">
    <property type="component" value="Unassembled WGS sequence"/>
</dbReference>
<keyword evidence="6" id="KW-0808">Transferase</keyword>
<dbReference type="InterPro" id="IPR051709">
    <property type="entry name" value="Ub-ligase/GTPase-reg"/>
</dbReference>
<dbReference type="Gene3D" id="1.10.510.10">
    <property type="entry name" value="Transferase(Phosphotransferase) domain 1"/>
    <property type="match status" value="1"/>
</dbReference>
<feature type="repeat" description="RCC1" evidence="2">
    <location>
        <begin position="1331"/>
        <end position="1369"/>
    </location>
</feature>
<dbReference type="EMBL" id="CAMXCT020005223">
    <property type="protein sequence ID" value="CAL1165113.1"/>
    <property type="molecule type" value="Genomic_DNA"/>
</dbReference>
<keyword evidence="3" id="KW-0067">ATP-binding</keyword>
<dbReference type="PANTHER" id="PTHR45622:SF70">
    <property type="entry name" value="SECRETION-REGULATING GUANINE NUCLEOTIDE EXCHANGE FACTOR"/>
    <property type="match status" value="1"/>
</dbReference>
<evidence type="ECO:0000313" key="7">
    <source>
        <dbReference type="Proteomes" id="UP001152797"/>
    </source>
</evidence>
<dbReference type="Pfam" id="PF13540">
    <property type="entry name" value="RCC1_2"/>
    <property type="match status" value="6"/>
</dbReference>
<dbReference type="GO" id="GO:0005524">
    <property type="term" value="F:ATP binding"/>
    <property type="evidence" value="ECO:0007669"/>
    <property type="project" value="UniProtKB-UniRule"/>
</dbReference>
<organism evidence="5">
    <name type="scientific">Cladocopium goreaui</name>
    <dbReference type="NCBI Taxonomy" id="2562237"/>
    <lineage>
        <taxon>Eukaryota</taxon>
        <taxon>Sar</taxon>
        <taxon>Alveolata</taxon>
        <taxon>Dinophyceae</taxon>
        <taxon>Suessiales</taxon>
        <taxon>Symbiodiniaceae</taxon>
        <taxon>Cladocopium</taxon>
    </lineage>
</organism>
<feature type="binding site" evidence="3">
    <location>
        <position position="304"/>
    </location>
    <ligand>
        <name>ATP</name>
        <dbReference type="ChEBI" id="CHEBI:30616"/>
    </ligand>
</feature>
<dbReference type="EMBL" id="CAMXCT030005223">
    <property type="protein sequence ID" value="CAL4799050.1"/>
    <property type="molecule type" value="Genomic_DNA"/>
</dbReference>
<comment type="caution">
    <text evidence="5">The sequence shown here is derived from an EMBL/GenBank/DDBJ whole genome shotgun (WGS) entry which is preliminary data.</text>
</comment>
<dbReference type="GO" id="GO:0005737">
    <property type="term" value="C:cytoplasm"/>
    <property type="evidence" value="ECO:0007669"/>
    <property type="project" value="TreeGrafter"/>
</dbReference>
<keyword evidence="3" id="KW-0547">Nucleotide-binding</keyword>
<evidence type="ECO:0000313" key="5">
    <source>
        <dbReference type="EMBL" id="CAI4011738.1"/>
    </source>
</evidence>
<keyword evidence="1" id="KW-0677">Repeat</keyword>
<dbReference type="PROSITE" id="PS50011">
    <property type="entry name" value="PROTEIN_KINASE_DOM"/>
    <property type="match status" value="1"/>
</dbReference>
<protein>
    <submittedName>
        <fullName evidence="6">Non-specific serine/threonine protein kinase</fullName>
    </submittedName>
</protein>
<accession>A0A9P1DKE0</accession>
<evidence type="ECO:0000256" key="3">
    <source>
        <dbReference type="PROSITE-ProRule" id="PRU10141"/>
    </source>
</evidence>
<feature type="repeat" description="RCC1" evidence="2">
    <location>
        <begin position="1410"/>
        <end position="1455"/>
    </location>
</feature>
<dbReference type="GO" id="GO:0004674">
    <property type="term" value="F:protein serine/threonine kinase activity"/>
    <property type="evidence" value="ECO:0007669"/>
    <property type="project" value="UniProtKB-KW"/>
</dbReference>
<evidence type="ECO:0000313" key="6">
    <source>
        <dbReference type="EMBL" id="CAL4799050.1"/>
    </source>
</evidence>
<gene>
    <name evidence="5" type="ORF">C1SCF055_LOCUS36869</name>
</gene>
<dbReference type="InterPro" id="IPR011009">
    <property type="entry name" value="Kinase-like_dom_sf"/>
</dbReference>
<keyword evidence="6" id="KW-0723">Serine/threonine-protein kinase</keyword>
<dbReference type="EMBL" id="CAMXCT010005223">
    <property type="protein sequence ID" value="CAI4011738.1"/>
    <property type="molecule type" value="Genomic_DNA"/>
</dbReference>
<dbReference type="PROSITE" id="PS50012">
    <property type="entry name" value="RCC1_3"/>
    <property type="match status" value="4"/>
</dbReference>
<reference evidence="6 7" key="2">
    <citation type="submission" date="2024-05" db="EMBL/GenBank/DDBJ databases">
        <authorList>
            <person name="Chen Y."/>
            <person name="Shah S."/>
            <person name="Dougan E. K."/>
            <person name="Thang M."/>
            <person name="Chan C."/>
        </authorList>
    </citation>
    <scope>NUCLEOTIDE SEQUENCE [LARGE SCALE GENOMIC DNA]</scope>
</reference>
<dbReference type="InterPro" id="IPR000408">
    <property type="entry name" value="Reg_chr_condens"/>
</dbReference>
<feature type="domain" description="Protein kinase" evidence="4">
    <location>
        <begin position="275"/>
        <end position="545"/>
    </location>
</feature>
<dbReference type="SUPFAM" id="SSF56112">
    <property type="entry name" value="Protein kinase-like (PK-like)"/>
    <property type="match status" value="1"/>
</dbReference>
<sequence length="1559" mass="169830">MATFRFVHCATGLPLHIDGCGDKLASVRYGDCRDDFSLFWLEPAGDGTGESPVFLRSLAMGLPLHINGLGDALASVRCGDCWDDFSKFHLAPEGTELQIRNVATGLPLHIAGCDKLASTRFAEFRPEDVTFRMEWSLHPAKCLLLTSHGPLHVDGLGDGLASVRFGEAMDPFCHFHFEDGKLRNVGSNRFLGVADKGGPGAPQLTLEGEVVAFQLRAAEVPGTFLLTTPRGAVAVGPDAMATLSDGRNSAFWLPHMVEKAEDRAVAVPIPPGYELVGPNPLGSGGFGVVHCCRSLLDRRLCAVKTIFQPFAEDEGNVRRELENLAALPPHPNLIRYYTSFLDDRGILHIVTEFLDSVKLFKLISESKKNPQEAEDVRSWFSQLYSGLACMHAIQMIHRDLHAENVLILTDATGQVSTRPGAVKIIDVGLAKIYDFLAPSTMSVTGVGPAWYFSPERRRGEAFNHLDDVWAAGCMMAELVIGQGRYIQKHPGHGPGGIDFSLSPTALAALLRHCQGSTLAPAVALALAPQRELRGTAQQVLEELNLRVLKPASIPGRSFVELYLPQEVHLVVSHSWLEAFEDLVLSLQRHASHGAREGLEKMIQPTPCPWGYWLSLLSTGPAEVPEGQMAAAMETAQQFLIAWDDAGRWSTRLWCLYELLTATKCEKPISVTCRSGVLGHGPALAEQSRRVARRLISSDPRCAVDDLKALRETLGEAGFQALDRALLAAAAPLLCISCTSPMELQQSSDRFQPLMDALPPWPRCVLLQAPLGHGALAAVAAALRRRLATTEAPTLTVEMCCAVLADLMENKRPGEEDLLKLWFDFTMGDIDLKVIQRYQKLLIVLEDLEDAGRHATSIMTWARTCLAQPDVAMIITCRGEEQKWTPEQLAGMDLATYDLVHLRRHGLDGLAGAKGETAMAEPWRSALRLCIRMDQDGQLWVSGCTVDALCIGRHGDLELLEARNCFEVYESLVCKLLPPDPQQLEDFALELCCRGPPYVAPIPSSLRSCSLLRCHSAGDAAVSRGRFACATQRSFCAAQALRRRNDLAPQVISNQWPQVRHFLRRALELDLREPEMAEMEMPLLRQKLKMARLLNANPSVLSPLLVGRPTDHAASVAAEALEAWLTQALAADEAALPQLLALASLSPGLDPAVLEMARAKVRLQELDLETVTLHEILVTLEASTVLPPKLKWPLAQRFLQQIKGRISTVDDLQLLIRLAAAADFAETLLEEPLQEFLDASLPSDLAAAASLLALPLCRERCVQRLRQWRQGTLPQRRLGAGRYHSLLLQGGRVIAIGLNGQGETSVPALTEDLRYVAVAAGMQHTLLLRSDGVVKAFGLNLDGQTDVPTLPRPIVAVAAGGFHSLVLDDTGHCWAFGCNRHGQCQLPENAHGPVVAVAAGNRHTLTLTGDGQVLSCGENGEGQCDVPDLFWESCSHQLKYITVAAGGRHSVLLRNDGKAVGIGWNFHGQCDLPRNSFFVSAACGENHTLLLCREGRVLAVGDDGYGQCQVPQLPCGLRYAAIAAGHRHSLLLRSDGRVLALGDDGEGQCQIPRGLHMDDS</sequence>
<dbReference type="SUPFAM" id="SSF50985">
    <property type="entry name" value="RCC1/BLIP-II"/>
    <property type="match status" value="1"/>
</dbReference>
<evidence type="ECO:0000259" key="4">
    <source>
        <dbReference type="PROSITE" id="PS50011"/>
    </source>
</evidence>
<keyword evidence="7" id="KW-1185">Reference proteome</keyword>
<dbReference type="PROSITE" id="PS00107">
    <property type="entry name" value="PROTEIN_KINASE_ATP"/>
    <property type="match status" value="1"/>
</dbReference>
<dbReference type="Pfam" id="PF00069">
    <property type="entry name" value="Pkinase"/>
    <property type="match status" value="1"/>
</dbReference>
<evidence type="ECO:0000256" key="1">
    <source>
        <dbReference type="ARBA" id="ARBA00022737"/>
    </source>
</evidence>
<feature type="repeat" description="RCC1" evidence="2">
    <location>
        <begin position="1290"/>
        <end position="1330"/>
    </location>
</feature>
<dbReference type="Gene3D" id="2.130.10.30">
    <property type="entry name" value="Regulator of chromosome condensation 1/beta-lactamase-inhibitor protein II"/>
    <property type="match status" value="2"/>
</dbReference>
<feature type="repeat" description="RCC1" evidence="2">
    <location>
        <begin position="1370"/>
        <end position="1409"/>
    </location>
</feature>
<dbReference type="CDD" id="cd00180">
    <property type="entry name" value="PKc"/>
    <property type="match status" value="1"/>
</dbReference>
<name>A0A9P1DKE0_9DINO</name>